<dbReference type="InterPro" id="IPR003594">
    <property type="entry name" value="HATPase_dom"/>
</dbReference>
<evidence type="ECO:0000256" key="9">
    <source>
        <dbReference type="SAM" id="Coils"/>
    </source>
</evidence>
<evidence type="ECO:0000256" key="8">
    <source>
        <dbReference type="ARBA" id="ARBA00023012"/>
    </source>
</evidence>
<reference evidence="12" key="2">
    <citation type="submission" date="2021-04" db="EMBL/GenBank/DDBJ databases">
        <authorList>
            <person name="Gilroy R."/>
        </authorList>
    </citation>
    <scope>NUCLEOTIDE SEQUENCE</scope>
    <source>
        <strain evidence="12">CHK188-4685</strain>
    </source>
</reference>
<dbReference type="CDD" id="cd16917">
    <property type="entry name" value="HATPase_UhpB-NarQ-NarX-like"/>
    <property type="match status" value="1"/>
</dbReference>
<name>A0A9D2L8E7_9FIRM</name>
<comment type="catalytic activity">
    <reaction evidence="1">
        <text>ATP + protein L-histidine = ADP + protein N-phospho-L-histidine.</text>
        <dbReference type="EC" id="2.7.13.3"/>
    </reaction>
</comment>
<proteinExistence type="predicted"/>
<keyword evidence="4" id="KW-0808">Transferase</keyword>
<dbReference type="GO" id="GO:0000155">
    <property type="term" value="F:phosphorelay sensor kinase activity"/>
    <property type="evidence" value="ECO:0007669"/>
    <property type="project" value="InterPro"/>
</dbReference>
<evidence type="ECO:0000256" key="7">
    <source>
        <dbReference type="ARBA" id="ARBA00022840"/>
    </source>
</evidence>
<dbReference type="Pfam" id="PF07730">
    <property type="entry name" value="HisKA_3"/>
    <property type="match status" value="1"/>
</dbReference>
<dbReference type="PANTHER" id="PTHR24421">
    <property type="entry name" value="NITRATE/NITRITE SENSOR PROTEIN NARX-RELATED"/>
    <property type="match status" value="1"/>
</dbReference>
<organism evidence="12 13">
    <name type="scientific">Candidatus Enterocloster faecavium</name>
    <dbReference type="NCBI Taxonomy" id="2838560"/>
    <lineage>
        <taxon>Bacteria</taxon>
        <taxon>Bacillati</taxon>
        <taxon>Bacillota</taxon>
        <taxon>Clostridia</taxon>
        <taxon>Lachnospirales</taxon>
        <taxon>Lachnospiraceae</taxon>
        <taxon>Enterocloster</taxon>
    </lineage>
</organism>
<evidence type="ECO:0000313" key="12">
    <source>
        <dbReference type="EMBL" id="HJB07786.1"/>
    </source>
</evidence>
<accession>A0A9D2L8E7</accession>
<evidence type="ECO:0000313" key="13">
    <source>
        <dbReference type="Proteomes" id="UP000886804"/>
    </source>
</evidence>
<keyword evidence="7" id="KW-0067">ATP-binding</keyword>
<keyword evidence="5" id="KW-0547">Nucleotide-binding</keyword>
<dbReference type="AlphaFoldDB" id="A0A9D2L8E7"/>
<dbReference type="Proteomes" id="UP000886804">
    <property type="component" value="Unassembled WGS sequence"/>
</dbReference>
<evidence type="ECO:0000256" key="3">
    <source>
        <dbReference type="ARBA" id="ARBA00022553"/>
    </source>
</evidence>
<comment type="caution">
    <text evidence="12">The sequence shown here is derived from an EMBL/GenBank/DDBJ whole genome shotgun (WGS) entry which is preliminary data.</text>
</comment>
<evidence type="ECO:0000259" key="10">
    <source>
        <dbReference type="Pfam" id="PF02518"/>
    </source>
</evidence>
<protein>
    <recommendedName>
        <fullName evidence="2">histidine kinase</fullName>
        <ecNumber evidence="2">2.7.13.3</ecNumber>
    </recommendedName>
</protein>
<dbReference type="InterPro" id="IPR011712">
    <property type="entry name" value="Sig_transdc_His_kin_sub3_dim/P"/>
</dbReference>
<feature type="domain" description="Signal transduction histidine kinase subgroup 3 dimerisation and phosphoacceptor" evidence="11">
    <location>
        <begin position="64"/>
        <end position="129"/>
    </location>
</feature>
<dbReference type="SUPFAM" id="SSF55874">
    <property type="entry name" value="ATPase domain of HSP90 chaperone/DNA topoisomerase II/histidine kinase"/>
    <property type="match status" value="1"/>
</dbReference>
<dbReference type="GO" id="GO:0016020">
    <property type="term" value="C:membrane"/>
    <property type="evidence" value="ECO:0007669"/>
    <property type="project" value="InterPro"/>
</dbReference>
<dbReference type="GO" id="GO:0005524">
    <property type="term" value="F:ATP binding"/>
    <property type="evidence" value="ECO:0007669"/>
    <property type="project" value="UniProtKB-KW"/>
</dbReference>
<dbReference type="InterPro" id="IPR050482">
    <property type="entry name" value="Sensor_HK_TwoCompSys"/>
</dbReference>
<keyword evidence="8" id="KW-0902">Two-component regulatory system</keyword>
<evidence type="ECO:0000256" key="2">
    <source>
        <dbReference type="ARBA" id="ARBA00012438"/>
    </source>
</evidence>
<sequence>MLVSLNTFLFLVYMILMVRSQMSEKERILSLNEELNEANEKLRQANVQLEEYAREAERMVETRERNRLAREIHDTLGHALTGIITGLEACTVLLDVAPEGAKEQLKAIGEVARQGMTDVRRSVKALRPDMLEKFDLKEALENTVREMRQATSAEITYECKTGLNGFDDDEEEIIYRIVQESITNSIRHGKAEKIHIVIDREYNMLRIRIQDNGLGCKEIKKGFGLHHMQERLNMLQGELYCNGDHGFVVEARIPIRWGREEKEND</sequence>
<dbReference type="Gene3D" id="3.30.565.10">
    <property type="entry name" value="Histidine kinase-like ATPase, C-terminal domain"/>
    <property type="match status" value="1"/>
</dbReference>
<keyword evidence="6 12" id="KW-0418">Kinase</keyword>
<keyword evidence="9" id="KW-0175">Coiled coil</keyword>
<reference evidence="12" key="1">
    <citation type="journal article" date="2021" name="PeerJ">
        <title>Extensive microbial diversity within the chicken gut microbiome revealed by metagenomics and culture.</title>
        <authorList>
            <person name="Gilroy R."/>
            <person name="Ravi A."/>
            <person name="Getino M."/>
            <person name="Pursley I."/>
            <person name="Horton D.L."/>
            <person name="Alikhan N.F."/>
            <person name="Baker D."/>
            <person name="Gharbi K."/>
            <person name="Hall N."/>
            <person name="Watson M."/>
            <person name="Adriaenssens E.M."/>
            <person name="Foster-Nyarko E."/>
            <person name="Jarju S."/>
            <person name="Secka A."/>
            <person name="Antonio M."/>
            <person name="Oren A."/>
            <person name="Chaudhuri R.R."/>
            <person name="La Ragione R."/>
            <person name="Hildebrand F."/>
            <person name="Pallen M.J."/>
        </authorList>
    </citation>
    <scope>NUCLEOTIDE SEQUENCE</scope>
    <source>
        <strain evidence="12">CHK188-4685</strain>
    </source>
</reference>
<keyword evidence="3" id="KW-0597">Phosphoprotein</keyword>
<dbReference type="EMBL" id="DWYS01000096">
    <property type="protein sequence ID" value="HJB07786.1"/>
    <property type="molecule type" value="Genomic_DNA"/>
</dbReference>
<evidence type="ECO:0000256" key="5">
    <source>
        <dbReference type="ARBA" id="ARBA00022741"/>
    </source>
</evidence>
<dbReference type="PANTHER" id="PTHR24421:SF10">
    <property type="entry name" value="NITRATE_NITRITE SENSOR PROTEIN NARQ"/>
    <property type="match status" value="1"/>
</dbReference>
<dbReference type="Pfam" id="PF02518">
    <property type="entry name" value="HATPase_c"/>
    <property type="match status" value="1"/>
</dbReference>
<evidence type="ECO:0000256" key="6">
    <source>
        <dbReference type="ARBA" id="ARBA00022777"/>
    </source>
</evidence>
<dbReference type="EC" id="2.7.13.3" evidence="2"/>
<evidence type="ECO:0000256" key="1">
    <source>
        <dbReference type="ARBA" id="ARBA00000085"/>
    </source>
</evidence>
<evidence type="ECO:0000256" key="4">
    <source>
        <dbReference type="ARBA" id="ARBA00022679"/>
    </source>
</evidence>
<feature type="domain" description="Histidine kinase/HSP90-like ATPase" evidence="10">
    <location>
        <begin position="171"/>
        <end position="254"/>
    </location>
</feature>
<dbReference type="InterPro" id="IPR036890">
    <property type="entry name" value="HATPase_C_sf"/>
</dbReference>
<evidence type="ECO:0000259" key="11">
    <source>
        <dbReference type="Pfam" id="PF07730"/>
    </source>
</evidence>
<dbReference type="GO" id="GO:0046983">
    <property type="term" value="F:protein dimerization activity"/>
    <property type="evidence" value="ECO:0007669"/>
    <property type="project" value="InterPro"/>
</dbReference>
<dbReference type="Gene3D" id="1.20.5.1930">
    <property type="match status" value="1"/>
</dbReference>
<feature type="coiled-coil region" evidence="9">
    <location>
        <begin position="21"/>
        <end position="66"/>
    </location>
</feature>
<gene>
    <name evidence="12" type="ORF">H9716_07975</name>
</gene>